<name>A0A5F8H3H1_MONDO</name>
<keyword evidence="3" id="KW-0560">Oxidoreductase</keyword>
<feature type="active site" description="Proton acceptor" evidence="7">
    <location>
        <position position="248"/>
    </location>
</feature>
<dbReference type="Ensembl" id="ENSMODT00000059539.1">
    <property type="protein sequence ID" value="ENSMODP00000054124.1"/>
    <property type="gene ID" value="ENSMODG00000005385.4"/>
</dbReference>
<dbReference type="Gene3D" id="3.20.20.70">
    <property type="entry name" value="Aldolase class I"/>
    <property type="match status" value="1"/>
</dbReference>
<evidence type="ECO:0000259" key="9">
    <source>
        <dbReference type="PROSITE" id="PS51349"/>
    </source>
</evidence>
<keyword evidence="8" id="KW-0285">Flavoprotein</keyword>
<gene>
    <name evidence="10" type="primary">HAO2</name>
</gene>
<feature type="domain" description="FMN hydroxy acid dehydrogenase" evidence="9">
    <location>
        <begin position="1"/>
        <end position="353"/>
    </location>
</feature>
<feature type="binding site" evidence="8">
    <location>
        <position position="248"/>
    </location>
    <ligand>
        <name>glyoxylate</name>
        <dbReference type="ChEBI" id="CHEBI:36655"/>
    </ligand>
</feature>
<dbReference type="EC" id="1.1.3.15" evidence="2"/>
<keyword evidence="11" id="KW-1185">Reference proteome</keyword>
<accession>A0A5F8H3H1</accession>
<dbReference type="Proteomes" id="UP000002280">
    <property type="component" value="Chromosome 2"/>
</dbReference>
<dbReference type="OMA" id="WADFQYE"/>
<dbReference type="InterPro" id="IPR000262">
    <property type="entry name" value="FMN-dep_DH"/>
</dbReference>
<feature type="binding site" evidence="8">
    <location>
        <begin position="279"/>
        <end position="283"/>
    </location>
    <ligand>
        <name>FMN</name>
        <dbReference type="ChEBI" id="CHEBI:58210"/>
    </ligand>
</feature>
<dbReference type="FunFam" id="3.20.20.70:FF:000056">
    <property type="entry name" value="hydroxyacid oxidase 2"/>
    <property type="match status" value="1"/>
</dbReference>
<organism evidence="10 11">
    <name type="scientific">Monodelphis domestica</name>
    <name type="common">Gray short-tailed opossum</name>
    <dbReference type="NCBI Taxonomy" id="13616"/>
    <lineage>
        <taxon>Eukaryota</taxon>
        <taxon>Metazoa</taxon>
        <taxon>Chordata</taxon>
        <taxon>Craniata</taxon>
        <taxon>Vertebrata</taxon>
        <taxon>Euteleostomi</taxon>
        <taxon>Mammalia</taxon>
        <taxon>Metatheria</taxon>
        <taxon>Didelphimorphia</taxon>
        <taxon>Didelphidae</taxon>
        <taxon>Monodelphis</taxon>
    </lineage>
</organism>
<dbReference type="InterPro" id="IPR037396">
    <property type="entry name" value="FMN_HAD"/>
</dbReference>
<dbReference type="PIRSF" id="PIRSF000138">
    <property type="entry name" value="Al-hdrx_acd_dh"/>
    <property type="match status" value="1"/>
</dbReference>
<evidence type="ECO:0000256" key="5">
    <source>
        <dbReference type="ARBA" id="ARBA00029325"/>
    </source>
</evidence>
<evidence type="ECO:0000256" key="2">
    <source>
        <dbReference type="ARBA" id="ARBA00013087"/>
    </source>
</evidence>
<comment type="catalytic activity">
    <reaction evidence="6">
        <text>2-hydroxyoctanoate + O2 = 2-oxooctanoate + H2O2</text>
        <dbReference type="Rhea" id="RHEA:67940"/>
        <dbReference type="ChEBI" id="CHEBI:15379"/>
        <dbReference type="ChEBI" id="CHEBI:16240"/>
        <dbReference type="ChEBI" id="CHEBI:133514"/>
        <dbReference type="ChEBI" id="CHEBI:176689"/>
    </reaction>
    <physiologicalReaction direction="left-to-right" evidence="6">
        <dbReference type="Rhea" id="RHEA:67941"/>
    </physiologicalReaction>
</comment>
<feature type="binding site" evidence="8">
    <location>
        <position position="128"/>
    </location>
    <ligand>
        <name>FMN</name>
        <dbReference type="ChEBI" id="CHEBI:58210"/>
    </ligand>
</feature>
<dbReference type="STRING" id="13616.ENSMODP00000054124"/>
<reference evidence="10" key="2">
    <citation type="submission" date="2025-08" db="UniProtKB">
        <authorList>
            <consortium name="Ensembl"/>
        </authorList>
    </citation>
    <scope>IDENTIFICATION</scope>
</reference>
<evidence type="ECO:0000256" key="7">
    <source>
        <dbReference type="PIRSR" id="PIRSR000138-1"/>
    </source>
</evidence>
<dbReference type="GO" id="GO:0010181">
    <property type="term" value="F:FMN binding"/>
    <property type="evidence" value="ECO:0007669"/>
    <property type="project" value="InterPro"/>
</dbReference>
<feature type="binding site" evidence="8">
    <location>
        <position position="224"/>
    </location>
    <ligand>
        <name>FMN</name>
        <dbReference type="ChEBI" id="CHEBI:58210"/>
    </ligand>
</feature>
<comment type="cofactor">
    <cofactor evidence="1">
        <name>FMN</name>
        <dbReference type="ChEBI" id="CHEBI:58210"/>
    </cofactor>
</comment>
<evidence type="ECO:0000256" key="1">
    <source>
        <dbReference type="ARBA" id="ARBA00001917"/>
    </source>
</evidence>
<dbReference type="GO" id="GO:0019395">
    <property type="term" value="P:fatty acid oxidation"/>
    <property type="evidence" value="ECO:0007669"/>
    <property type="project" value="Ensembl"/>
</dbReference>
<dbReference type="PANTHER" id="PTHR10578:SF149">
    <property type="entry name" value="2-HYDROXYACID OXIDASE 2"/>
    <property type="match status" value="1"/>
</dbReference>
<dbReference type="GO" id="GO:0005782">
    <property type="term" value="C:peroxisomal matrix"/>
    <property type="evidence" value="ECO:0007669"/>
    <property type="project" value="Ensembl"/>
</dbReference>
<keyword evidence="8" id="KW-0288">FMN</keyword>
<feature type="binding site" evidence="8">
    <location>
        <position position="165"/>
    </location>
    <ligand>
        <name>glyoxylate</name>
        <dbReference type="ChEBI" id="CHEBI:36655"/>
    </ligand>
</feature>
<dbReference type="PROSITE" id="PS00557">
    <property type="entry name" value="FMN_HYDROXY_ACID_DH_1"/>
    <property type="match status" value="1"/>
</dbReference>
<dbReference type="Pfam" id="PF01070">
    <property type="entry name" value="FMN_dh"/>
    <property type="match status" value="1"/>
</dbReference>
<feature type="binding site" evidence="8">
    <location>
        <begin position="77"/>
        <end position="79"/>
    </location>
    <ligand>
        <name>FMN</name>
        <dbReference type="ChEBI" id="CHEBI:58210"/>
    </ligand>
</feature>
<proteinExistence type="inferred from homology"/>
<dbReference type="SUPFAM" id="SSF51395">
    <property type="entry name" value="FMN-linked oxidoreductases"/>
    <property type="match status" value="1"/>
</dbReference>
<reference evidence="10 11" key="1">
    <citation type="journal article" date="2007" name="Nature">
        <title>Genome of the marsupial Monodelphis domestica reveals innovation in non-coding sequences.</title>
        <authorList>
            <person name="Mikkelsen T.S."/>
            <person name="Wakefield M.J."/>
            <person name="Aken B."/>
            <person name="Amemiya C.T."/>
            <person name="Chang J.L."/>
            <person name="Duke S."/>
            <person name="Garber M."/>
            <person name="Gentles A.J."/>
            <person name="Goodstadt L."/>
            <person name="Heger A."/>
            <person name="Jurka J."/>
            <person name="Kamal M."/>
            <person name="Mauceli E."/>
            <person name="Searle S.M."/>
            <person name="Sharpe T."/>
            <person name="Baker M.L."/>
            <person name="Batzer M.A."/>
            <person name="Benos P.V."/>
            <person name="Belov K."/>
            <person name="Clamp M."/>
            <person name="Cook A."/>
            <person name="Cuff J."/>
            <person name="Das R."/>
            <person name="Davidow L."/>
            <person name="Deakin J.E."/>
            <person name="Fazzari M.J."/>
            <person name="Glass J.L."/>
            <person name="Grabherr M."/>
            <person name="Greally J.M."/>
            <person name="Gu W."/>
            <person name="Hore T.A."/>
            <person name="Huttley G.A."/>
            <person name="Kleber M."/>
            <person name="Jirtle R.L."/>
            <person name="Koina E."/>
            <person name="Lee J.T."/>
            <person name="Mahony S."/>
            <person name="Marra M.A."/>
            <person name="Miller R.D."/>
            <person name="Nicholls R.D."/>
            <person name="Oda M."/>
            <person name="Papenfuss A.T."/>
            <person name="Parra Z.E."/>
            <person name="Pollock D.D."/>
            <person name="Ray D.A."/>
            <person name="Schein J.E."/>
            <person name="Speed T.P."/>
            <person name="Thompson K."/>
            <person name="VandeBerg J.L."/>
            <person name="Wade C.M."/>
            <person name="Walker J.A."/>
            <person name="Waters P.D."/>
            <person name="Webber C."/>
            <person name="Weidman J.R."/>
            <person name="Xie X."/>
            <person name="Zody M.C."/>
            <person name="Baldwin J."/>
            <person name="Abdouelleil A."/>
            <person name="Abdulkadir J."/>
            <person name="Abebe A."/>
            <person name="Abera B."/>
            <person name="Abreu J."/>
            <person name="Acer S.C."/>
            <person name="Aftuck L."/>
            <person name="Alexander A."/>
            <person name="An P."/>
            <person name="Anderson E."/>
            <person name="Anderson S."/>
            <person name="Arachi H."/>
            <person name="Azer M."/>
            <person name="Bachantsang P."/>
            <person name="Barry A."/>
            <person name="Bayul T."/>
            <person name="Berlin A."/>
            <person name="Bessette D."/>
            <person name="Bloom T."/>
            <person name="Bloom T."/>
            <person name="Boguslavskiy L."/>
            <person name="Bonnet C."/>
            <person name="Boukhgalter B."/>
            <person name="Bourzgui I."/>
            <person name="Brown A."/>
            <person name="Cahill P."/>
            <person name="Channer S."/>
            <person name="Cheshatsang Y."/>
            <person name="Chuda L."/>
            <person name="Citroen M."/>
            <person name="Collymore A."/>
            <person name="Cooke P."/>
            <person name="Costello M."/>
            <person name="D'Aco K."/>
            <person name="Daza R."/>
            <person name="De Haan G."/>
            <person name="DeGray S."/>
            <person name="DeMaso C."/>
            <person name="Dhargay N."/>
            <person name="Dooley K."/>
            <person name="Dooley E."/>
            <person name="Doricent M."/>
            <person name="Dorje P."/>
            <person name="Dorjee K."/>
            <person name="Dupes A."/>
            <person name="Elong R."/>
            <person name="Falk J."/>
            <person name="Farina A."/>
            <person name="Faro S."/>
            <person name="Ferguson D."/>
            <person name="Fisher S."/>
            <person name="Foley C.D."/>
            <person name="Franke A."/>
            <person name="Friedrich D."/>
            <person name="Gadbois L."/>
            <person name="Gearin G."/>
            <person name="Gearin C.R."/>
            <person name="Giannoukos G."/>
            <person name="Goode T."/>
            <person name="Graham J."/>
            <person name="Grandbois E."/>
            <person name="Grewal S."/>
            <person name="Gyaltsen K."/>
            <person name="Hafez N."/>
            <person name="Hagos B."/>
            <person name="Hall J."/>
            <person name="Henson C."/>
            <person name="Hollinger A."/>
            <person name="Honan T."/>
            <person name="Huard M.D."/>
            <person name="Hughes L."/>
            <person name="Hurhula B."/>
            <person name="Husby M.E."/>
            <person name="Kamat A."/>
            <person name="Kanga B."/>
            <person name="Kashin S."/>
            <person name="Khazanovich D."/>
            <person name="Kisner P."/>
            <person name="Lance K."/>
            <person name="Lara M."/>
            <person name="Lee W."/>
            <person name="Lennon N."/>
            <person name="Letendre F."/>
            <person name="LeVine R."/>
            <person name="Lipovsky A."/>
            <person name="Liu X."/>
            <person name="Liu J."/>
            <person name="Liu S."/>
            <person name="Lokyitsang T."/>
            <person name="Lokyitsang Y."/>
            <person name="Lubonja R."/>
            <person name="Lui A."/>
            <person name="MacDonald P."/>
            <person name="Magnisalis V."/>
            <person name="Maru K."/>
            <person name="Matthews C."/>
            <person name="McCusker W."/>
            <person name="McDonough S."/>
            <person name="Mehta T."/>
            <person name="Meldrim J."/>
            <person name="Meneus L."/>
            <person name="Mihai O."/>
            <person name="Mihalev A."/>
            <person name="Mihova T."/>
            <person name="Mittelman R."/>
            <person name="Mlenga V."/>
            <person name="Montmayeur A."/>
            <person name="Mulrain L."/>
            <person name="Navidi A."/>
            <person name="Naylor J."/>
            <person name="Negash T."/>
            <person name="Nguyen T."/>
            <person name="Nguyen N."/>
            <person name="Nicol R."/>
            <person name="Norbu C."/>
            <person name="Norbu N."/>
            <person name="Novod N."/>
            <person name="O'Neill B."/>
            <person name="Osman S."/>
            <person name="Markiewicz E."/>
            <person name="Oyono O.L."/>
            <person name="Patti C."/>
            <person name="Phunkhang P."/>
            <person name="Pierre F."/>
            <person name="Priest M."/>
            <person name="Raghuraman S."/>
            <person name="Rege F."/>
            <person name="Reyes R."/>
            <person name="Rise C."/>
            <person name="Rogov P."/>
            <person name="Ross K."/>
            <person name="Ryan E."/>
            <person name="Settipalli S."/>
            <person name="Shea T."/>
            <person name="Sherpa N."/>
            <person name="Shi L."/>
            <person name="Shih D."/>
            <person name="Sparrow T."/>
            <person name="Spaulding J."/>
            <person name="Stalker J."/>
            <person name="Stange-Thomann N."/>
            <person name="Stavropoulos S."/>
            <person name="Stone C."/>
            <person name="Strader C."/>
            <person name="Tesfaye S."/>
            <person name="Thomson T."/>
            <person name="Thoulutsang Y."/>
            <person name="Thoulutsang D."/>
            <person name="Topham K."/>
            <person name="Topping I."/>
            <person name="Tsamla T."/>
            <person name="Vassiliev H."/>
            <person name="Vo A."/>
            <person name="Wangchuk T."/>
            <person name="Wangdi T."/>
            <person name="Weiand M."/>
            <person name="Wilkinson J."/>
            <person name="Wilson A."/>
            <person name="Yadav S."/>
            <person name="Young G."/>
            <person name="Yu Q."/>
            <person name="Zembek L."/>
            <person name="Zhong D."/>
            <person name="Zimmer A."/>
            <person name="Zwirko Z."/>
            <person name="Jaffe D.B."/>
            <person name="Alvarez P."/>
            <person name="Brockman W."/>
            <person name="Butler J."/>
            <person name="Chin C."/>
            <person name="Gnerre S."/>
            <person name="MacCallum I."/>
            <person name="Graves J.A."/>
            <person name="Ponting C.P."/>
            <person name="Breen M."/>
            <person name="Samollow P.B."/>
            <person name="Lander E.S."/>
            <person name="Lindblad-Toh K."/>
        </authorList>
    </citation>
    <scope>NUCLEOTIDE SEQUENCE [LARGE SCALE GENOMIC DNA]</scope>
</reference>
<protein>
    <recommendedName>
        <fullName evidence="2">(S)-2-hydroxy-acid oxidase</fullName>
        <ecNumber evidence="2">1.1.3.15</ecNumber>
    </recommendedName>
</protein>
<dbReference type="PANTHER" id="PTHR10578">
    <property type="entry name" value="S -2-HYDROXY-ACID OXIDASE-RELATED"/>
    <property type="match status" value="1"/>
</dbReference>
<dbReference type="InParanoid" id="A0A5F8H3H1"/>
<dbReference type="GO" id="GO:0003973">
    <property type="term" value="F:(S)-2-hydroxy-acid oxidase activity"/>
    <property type="evidence" value="ECO:0007669"/>
    <property type="project" value="UniProtKB-EC"/>
</dbReference>
<dbReference type="GeneTree" id="ENSGT00390000018717"/>
<comment type="similarity">
    <text evidence="4">Belongs to the FMN-dependent alpha-hydroxy acid dehydrogenase family.</text>
</comment>
<evidence type="ECO:0000313" key="11">
    <source>
        <dbReference type="Proteomes" id="UP000002280"/>
    </source>
</evidence>
<feature type="binding site" evidence="8">
    <location>
        <position position="106"/>
    </location>
    <ligand>
        <name>FMN</name>
        <dbReference type="ChEBI" id="CHEBI:58210"/>
    </ligand>
</feature>
<dbReference type="InterPro" id="IPR013785">
    <property type="entry name" value="Aldolase_TIM"/>
</dbReference>
<dbReference type="PROSITE" id="PS51349">
    <property type="entry name" value="FMN_HYDROXY_ACID_DH_2"/>
    <property type="match status" value="1"/>
</dbReference>
<feature type="binding site" evidence="8">
    <location>
        <position position="156"/>
    </location>
    <ligand>
        <name>FMN</name>
        <dbReference type="ChEBI" id="CHEBI:58210"/>
    </ligand>
</feature>
<feature type="binding site" evidence="8">
    <location>
        <position position="130"/>
    </location>
    <ligand>
        <name>FMN</name>
        <dbReference type="ChEBI" id="CHEBI:58210"/>
    </ligand>
</feature>
<feature type="binding site" evidence="8">
    <location>
        <position position="246"/>
    </location>
    <ligand>
        <name>FMN</name>
        <dbReference type="ChEBI" id="CHEBI:58210"/>
    </ligand>
</feature>
<dbReference type="Bgee" id="ENSMODG00000005385">
    <property type="expression patterns" value="Expressed in kidney and 7 other cell types or tissues"/>
</dbReference>
<dbReference type="CDD" id="cd02809">
    <property type="entry name" value="alpha_hydroxyacid_oxid_FMN"/>
    <property type="match status" value="1"/>
</dbReference>
<evidence type="ECO:0000256" key="4">
    <source>
        <dbReference type="ARBA" id="ARBA00024042"/>
    </source>
</evidence>
<dbReference type="AlphaFoldDB" id="A0A5F8H3H1"/>
<sequence length="406" mass="45690">MAFFCLADFQAYAKDNLPKSTWEFIEGGADECITRDENISAYKKIHLRPRYLRNMSVVDTRTTIQGCEISFPVCIGPTGFHCLCWPEGEKSTAKAAQAMNICYVTSSFSTCTFEDIVAAAPNGLRWFQLYIQHDRQLTKKLIQQVEALGYKALVLTVDTAVLGNRLQDNRNKFSLGTFIQMKTFHVNIEENAETLLPISGIDSSICWKDLAWIRTITQLPIILKGILTREDAELALNHNVQGIIVSNHGGRQLDTIPATIDALTEVVNAVKGRIEVYLDGGIRTGTDVLKALALGARCIFLGRPILWGLTYKGEEGIQQLLNLLKKEFYRSMALTGKIHFGFVLNVMHIRNKYNFSLFSSITSPPFYVPPQERSTREKHKRENLNWNRQLNVTAFLKVGGGVGMLY</sequence>
<dbReference type="FunCoup" id="A0A5F8H3H1">
    <property type="interactions" value="23"/>
</dbReference>
<dbReference type="InterPro" id="IPR012133">
    <property type="entry name" value="Alpha-hydoxy_acid_DH_FMN"/>
</dbReference>
<dbReference type="InterPro" id="IPR008259">
    <property type="entry name" value="FMN_hydac_DH_AS"/>
</dbReference>
<evidence type="ECO:0000256" key="3">
    <source>
        <dbReference type="ARBA" id="ARBA00023002"/>
    </source>
</evidence>
<evidence type="ECO:0000256" key="6">
    <source>
        <dbReference type="ARBA" id="ARBA00029327"/>
    </source>
</evidence>
<feature type="binding site" evidence="8">
    <location>
        <begin position="302"/>
        <end position="303"/>
    </location>
    <ligand>
        <name>FMN</name>
        <dbReference type="ChEBI" id="CHEBI:58210"/>
    </ligand>
</feature>
<feature type="binding site" evidence="8">
    <location>
        <position position="251"/>
    </location>
    <ligand>
        <name>glyoxylate</name>
        <dbReference type="ChEBI" id="CHEBI:36655"/>
    </ligand>
</feature>
<evidence type="ECO:0000313" key="10">
    <source>
        <dbReference type="Ensembl" id="ENSMODP00000054124.1"/>
    </source>
</evidence>
<evidence type="ECO:0000256" key="8">
    <source>
        <dbReference type="PIRSR" id="PIRSR000138-2"/>
    </source>
</evidence>
<reference evidence="10" key="3">
    <citation type="submission" date="2025-09" db="UniProtKB">
        <authorList>
            <consortium name="Ensembl"/>
        </authorList>
    </citation>
    <scope>IDENTIFICATION</scope>
</reference>
<comment type="catalytic activity">
    <reaction evidence="5">
        <text>a (2S)-2-hydroxycarboxylate + O2 = a 2-oxocarboxylate + H2O2</text>
        <dbReference type="Rhea" id="RHEA:16789"/>
        <dbReference type="ChEBI" id="CHEBI:15379"/>
        <dbReference type="ChEBI" id="CHEBI:16240"/>
        <dbReference type="ChEBI" id="CHEBI:35179"/>
        <dbReference type="ChEBI" id="CHEBI:58123"/>
        <dbReference type="EC" id="1.1.3.15"/>
    </reaction>
    <physiologicalReaction direction="left-to-right" evidence="5">
        <dbReference type="Rhea" id="RHEA:16790"/>
    </physiologicalReaction>
</comment>